<gene>
    <name evidence="1" type="ORF">L1987_21136</name>
</gene>
<protein>
    <submittedName>
        <fullName evidence="1">Uncharacterized protein</fullName>
    </submittedName>
</protein>
<evidence type="ECO:0000313" key="1">
    <source>
        <dbReference type="EMBL" id="KAI3811414.1"/>
    </source>
</evidence>
<proteinExistence type="predicted"/>
<accession>A0ACB9IU17</accession>
<keyword evidence="2" id="KW-1185">Reference proteome</keyword>
<reference evidence="1 2" key="2">
    <citation type="journal article" date="2022" name="Mol. Ecol. Resour.">
        <title>The genomes of chicory, endive, great burdock and yacon provide insights into Asteraceae paleo-polyploidization history and plant inulin production.</title>
        <authorList>
            <person name="Fan W."/>
            <person name="Wang S."/>
            <person name="Wang H."/>
            <person name="Wang A."/>
            <person name="Jiang F."/>
            <person name="Liu H."/>
            <person name="Zhao H."/>
            <person name="Xu D."/>
            <person name="Zhang Y."/>
        </authorList>
    </citation>
    <scope>NUCLEOTIDE SEQUENCE [LARGE SCALE GENOMIC DNA]</scope>
    <source>
        <strain evidence="2">cv. Yunnan</strain>
        <tissue evidence="1">Leaves</tissue>
    </source>
</reference>
<dbReference type="EMBL" id="CM042024">
    <property type="protein sequence ID" value="KAI3811414.1"/>
    <property type="molecule type" value="Genomic_DNA"/>
</dbReference>
<sequence>MNANGIPRSSRPRTIPCVMFNRAQIERKEFAFKEIVSHFVLHDDKNNNTYEILKDVVMGESGEGDGEEREYEHPGRNEPRRAYEGRPVMYGRWPPKTRETWEIDTREIEETKRWRQEQRELLLCHIYQQEKYYDNYFNYCEHVRHQEDYRDGLLYQEYTPVEYMTLLRYDPNDATSNLPIYPHNIFDTSSMAREN</sequence>
<evidence type="ECO:0000313" key="2">
    <source>
        <dbReference type="Proteomes" id="UP001056120"/>
    </source>
</evidence>
<comment type="caution">
    <text evidence="1">The sequence shown here is derived from an EMBL/GenBank/DDBJ whole genome shotgun (WGS) entry which is preliminary data.</text>
</comment>
<organism evidence="1 2">
    <name type="scientific">Smallanthus sonchifolius</name>
    <dbReference type="NCBI Taxonomy" id="185202"/>
    <lineage>
        <taxon>Eukaryota</taxon>
        <taxon>Viridiplantae</taxon>
        <taxon>Streptophyta</taxon>
        <taxon>Embryophyta</taxon>
        <taxon>Tracheophyta</taxon>
        <taxon>Spermatophyta</taxon>
        <taxon>Magnoliopsida</taxon>
        <taxon>eudicotyledons</taxon>
        <taxon>Gunneridae</taxon>
        <taxon>Pentapetalae</taxon>
        <taxon>asterids</taxon>
        <taxon>campanulids</taxon>
        <taxon>Asterales</taxon>
        <taxon>Asteraceae</taxon>
        <taxon>Asteroideae</taxon>
        <taxon>Heliantheae alliance</taxon>
        <taxon>Millerieae</taxon>
        <taxon>Smallanthus</taxon>
    </lineage>
</organism>
<reference evidence="2" key="1">
    <citation type="journal article" date="2022" name="Mol. Ecol. Resour.">
        <title>The genomes of chicory, endive, great burdock and yacon provide insights into Asteraceae palaeo-polyploidization history and plant inulin production.</title>
        <authorList>
            <person name="Fan W."/>
            <person name="Wang S."/>
            <person name="Wang H."/>
            <person name="Wang A."/>
            <person name="Jiang F."/>
            <person name="Liu H."/>
            <person name="Zhao H."/>
            <person name="Xu D."/>
            <person name="Zhang Y."/>
        </authorList>
    </citation>
    <scope>NUCLEOTIDE SEQUENCE [LARGE SCALE GENOMIC DNA]</scope>
    <source>
        <strain evidence="2">cv. Yunnan</strain>
    </source>
</reference>
<dbReference type="Proteomes" id="UP001056120">
    <property type="component" value="Linkage Group LG07"/>
</dbReference>
<name>A0ACB9IU17_9ASTR</name>